<evidence type="ECO:0000313" key="4">
    <source>
        <dbReference type="Proteomes" id="UP001144205"/>
    </source>
</evidence>
<dbReference type="InterPro" id="IPR036291">
    <property type="entry name" value="NAD(P)-bd_dom_sf"/>
</dbReference>
<proteinExistence type="inferred from homology"/>
<evidence type="ECO:0000313" key="3">
    <source>
        <dbReference type="EMBL" id="GKY89905.1"/>
    </source>
</evidence>
<evidence type="ECO:0000256" key="1">
    <source>
        <dbReference type="ARBA" id="ARBA00006484"/>
    </source>
</evidence>
<reference evidence="3" key="1">
    <citation type="journal article" date="2023" name="Int. J. Syst. Evol. Microbiol.">
        <title>Sinisalibacter aestuarii sp. nov., isolated from estuarine sediment of the Arakawa River.</title>
        <authorList>
            <person name="Arafat S.T."/>
            <person name="Hirano S."/>
            <person name="Sato A."/>
            <person name="Takeuchi K."/>
            <person name="Yasuda T."/>
            <person name="Terahara T."/>
            <person name="Hamada M."/>
            <person name="Kobayashi T."/>
        </authorList>
    </citation>
    <scope>NUCLEOTIDE SEQUENCE</scope>
    <source>
        <strain evidence="3">B-399</strain>
    </source>
</reference>
<dbReference type="Pfam" id="PF13561">
    <property type="entry name" value="adh_short_C2"/>
    <property type="match status" value="1"/>
</dbReference>
<organism evidence="3 4">
    <name type="scientific">Sinisalibacter aestuarii</name>
    <dbReference type="NCBI Taxonomy" id="2949426"/>
    <lineage>
        <taxon>Bacteria</taxon>
        <taxon>Pseudomonadati</taxon>
        <taxon>Pseudomonadota</taxon>
        <taxon>Alphaproteobacteria</taxon>
        <taxon>Rhodobacterales</taxon>
        <taxon>Roseobacteraceae</taxon>
        <taxon>Sinisalibacter</taxon>
    </lineage>
</organism>
<dbReference type="EMBL" id="BROH01000015">
    <property type="protein sequence ID" value="GKY89905.1"/>
    <property type="molecule type" value="Genomic_DNA"/>
</dbReference>
<name>A0ABQ5LZM5_9RHOB</name>
<dbReference type="PANTHER" id="PTHR24321">
    <property type="entry name" value="DEHYDROGENASES, SHORT CHAIN"/>
    <property type="match status" value="1"/>
</dbReference>
<dbReference type="Proteomes" id="UP001144205">
    <property type="component" value="Unassembled WGS sequence"/>
</dbReference>
<keyword evidence="4" id="KW-1185">Reference proteome</keyword>
<dbReference type="PRINTS" id="PR00081">
    <property type="entry name" value="GDHRDH"/>
</dbReference>
<sequence length="245" mass="25679">MSVEGKVVLISGAAKGMGAHHSRVFAAAGAKLVLGDVLDNEVNALADELGENAIAVHLDVSKTADWDAAVNAAMDRFGRIDVLVNNAGILRIATIEDYSDEVWDQVIAVNLSGMFKGIRAVIPAMTAASGGSIINISSTAGLKGFQSCSAYISSKFGVRGLTKAAAIELAEHNIRVNSVHPGNIETEMTDGLYPNYKHVPMNRIGRPDEISKLVLFLASDDSSFSTAAEFVADGGETGGMPNLFA</sequence>
<comment type="similarity">
    <text evidence="1">Belongs to the short-chain dehydrogenases/reductases (SDR) family.</text>
</comment>
<protein>
    <submittedName>
        <fullName evidence="3">3-alpha-(Or 20-beta)-hydroxysteroid dehydrogenase</fullName>
    </submittedName>
</protein>
<gene>
    <name evidence="3" type="primary">fabG3_2</name>
    <name evidence="3" type="ORF">STA1M1_37740</name>
</gene>
<evidence type="ECO:0000256" key="2">
    <source>
        <dbReference type="ARBA" id="ARBA00023002"/>
    </source>
</evidence>
<dbReference type="SUPFAM" id="SSF51735">
    <property type="entry name" value="NAD(P)-binding Rossmann-fold domains"/>
    <property type="match status" value="1"/>
</dbReference>
<keyword evidence="2" id="KW-0560">Oxidoreductase</keyword>
<comment type="caution">
    <text evidence="3">The sequence shown here is derived from an EMBL/GenBank/DDBJ whole genome shotgun (WGS) entry which is preliminary data.</text>
</comment>
<dbReference type="Gene3D" id="3.40.50.720">
    <property type="entry name" value="NAD(P)-binding Rossmann-like Domain"/>
    <property type="match status" value="1"/>
</dbReference>
<dbReference type="InterPro" id="IPR002347">
    <property type="entry name" value="SDR_fam"/>
</dbReference>
<accession>A0ABQ5LZM5</accession>
<dbReference type="RefSeq" id="WP_281843819.1">
    <property type="nucleotide sequence ID" value="NZ_BROH01000015.1"/>
</dbReference>
<dbReference type="PRINTS" id="PR00080">
    <property type="entry name" value="SDRFAMILY"/>
</dbReference>
<dbReference type="PANTHER" id="PTHR24321:SF8">
    <property type="entry name" value="ESTRADIOL 17-BETA-DEHYDROGENASE 8-RELATED"/>
    <property type="match status" value="1"/>
</dbReference>